<reference evidence="2" key="1">
    <citation type="submission" date="2022-12" db="EMBL/GenBank/DDBJ databases">
        <title>New Phytohabitans aurantiacus sp. RD004123 nov., an actinomycete isolated from soil.</title>
        <authorList>
            <person name="Triningsih D.W."/>
            <person name="Harunari E."/>
            <person name="Igarashi Y."/>
        </authorList>
    </citation>
    <scope>NUCLEOTIDE SEQUENCE</scope>
    <source>
        <strain evidence="2">RD004123</strain>
    </source>
</reference>
<sequence length="148" mass="15941">MIVSGQAHTVLPDDGRVVTMGVIQMRVLAAGEPTTGGAFSLVEFTGQQGPWTVPHLHRRMEESFFVLDGDFTFEVGDEKLDTGPGSYVLIPRGVRHMIRARGSGTLLGLMVPGGLEEMFFELGRLPADSITDPAVRAAISARYDSVPV</sequence>
<dbReference type="SUPFAM" id="SSF51182">
    <property type="entry name" value="RmlC-like cupins"/>
    <property type="match status" value="1"/>
</dbReference>
<dbReference type="InterPro" id="IPR013096">
    <property type="entry name" value="Cupin_2"/>
</dbReference>
<dbReference type="InterPro" id="IPR053146">
    <property type="entry name" value="QDO-like"/>
</dbReference>
<organism evidence="2 3">
    <name type="scientific">Phytohabitans aurantiacus</name>
    <dbReference type="NCBI Taxonomy" id="3016789"/>
    <lineage>
        <taxon>Bacteria</taxon>
        <taxon>Bacillati</taxon>
        <taxon>Actinomycetota</taxon>
        <taxon>Actinomycetes</taxon>
        <taxon>Micromonosporales</taxon>
        <taxon>Micromonosporaceae</taxon>
    </lineage>
</organism>
<dbReference type="Gene3D" id="2.60.120.10">
    <property type="entry name" value="Jelly Rolls"/>
    <property type="match status" value="1"/>
</dbReference>
<comment type="caution">
    <text evidence="2">The sequence shown here is derived from an EMBL/GenBank/DDBJ whole genome shotgun (WGS) entry which is preliminary data.</text>
</comment>
<dbReference type="InterPro" id="IPR011051">
    <property type="entry name" value="RmlC_Cupin_sf"/>
</dbReference>
<dbReference type="Proteomes" id="UP001144280">
    <property type="component" value="Unassembled WGS sequence"/>
</dbReference>
<name>A0ABQ5QXV9_9ACTN</name>
<keyword evidence="3" id="KW-1185">Reference proteome</keyword>
<evidence type="ECO:0000313" key="3">
    <source>
        <dbReference type="Proteomes" id="UP001144280"/>
    </source>
</evidence>
<evidence type="ECO:0000313" key="2">
    <source>
        <dbReference type="EMBL" id="GLH98175.1"/>
    </source>
</evidence>
<dbReference type="InterPro" id="IPR014710">
    <property type="entry name" value="RmlC-like_jellyroll"/>
</dbReference>
<dbReference type="EMBL" id="BSDI01000014">
    <property type="protein sequence ID" value="GLH98175.1"/>
    <property type="molecule type" value="Genomic_DNA"/>
</dbReference>
<gene>
    <name evidence="2" type="ORF">Pa4123_34500</name>
</gene>
<dbReference type="RefSeq" id="WP_281896885.1">
    <property type="nucleotide sequence ID" value="NZ_BSDI01000014.1"/>
</dbReference>
<protein>
    <recommendedName>
        <fullName evidence="1">Cupin type-2 domain-containing protein</fullName>
    </recommendedName>
</protein>
<dbReference type="PANTHER" id="PTHR36440:SF1">
    <property type="entry name" value="PUTATIVE (AFU_ORTHOLOGUE AFUA_8G07350)-RELATED"/>
    <property type="match status" value="1"/>
</dbReference>
<accession>A0ABQ5QXV9</accession>
<evidence type="ECO:0000259" key="1">
    <source>
        <dbReference type="Pfam" id="PF07883"/>
    </source>
</evidence>
<feature type="domain" description="Cupin type-2" evidence="1">
    <location>
        <begin position="49"/>
        <end position="111"/>
    </location>
</feature>
<proteinExistence type="predicted"/>
<dbReference type="PANTHER" id="PTHR36440">
    <property type="entry name" value="PUTATIVE (AFU_ORTHOLOGUE AFUA_8G07350)-RELATED"/>
    <property type="match status" value="1"/>
</dbReference>
<dbReference type="Pfam" id="PF07883">
    <property type="entry name" value="Cupin_2"/>
    <property type="match status" value="1"/>
</dbReference>